<feature type="transmembrane region" description="Helical" evidence="6">
    <location>
        <begin position="41"/>
        <end position="64"/>
    </location>
</feature>
<dbReference type="PANTHER" id="PTHR30569:SF0">
    <property type="entry name" value="CYTOSINE PERMEASE"/>
    <property type="match status" value="1"/>
</dbReference>
<dbReference type="AlphaFoldDB" id="A0A2D3WGW2"/>
<dbReference type="NCBIfam" id="TIGR02358">
    <property type="entry name" value="thia_cytX"/>
    <property type="match status" value="1"/>
</dbReference>
<sequence>MMREKTVLGGWSLFALWFGAAISLAEILTGSFLAPLGFMQGVWAIVIGHLIGGAILILGGIIGFNAKIGAMTSTRIAFGRYGSYLFSVLNMLQLLGWTAVMMLSGAKAADALSLSLWGIENLHVWTIVIAALILLWIALGKQGFTRLNVIAVVLLLGLTLLLCFVVFREQEIFASPSTGEMSFGAALELCVIMPLSWLPLIADYTRFAAHKTRGLIGSFLGYFLGSSLMYTIGLAMALYAKDASVVSMMNALNLGFFALGIVLLSTVTTTFLDAYSAGVTFRNLFPQFSERSIALVMTLIGLGVALLTPIEAYENFLYAIGSVFAPLFAIVLSDYFLFGNTRIDETLRLHVGYVFVWIAGIIVYYYFLTLDFIFGSTLPTMIVTLLLFVTLRKGVRTWTLKNN</sequence>
<keyword evidence="3 6" id="KW-0812">Transmembrane</keyword>
<protein>
    <submittedName>
        <fullName evidence="7">Putative hydroxymethylpyrimidine transporter CytX</fullName>
    </submittedName>
</protein>
<dbReference type="STRING" id="366522.GCA_001548055_01495"/>
<dbReference type="InterPro" id="IPR001248">
    <property type="entry name" value="Pur-cyt_permease"/>
</dbReference>
<comment type="subcellular location">
    <subcellularLocation>
        <location evidence="1">Membrane</location>
        <topology evidence="1">Multi-pass membrane protein</topology>
    </subcellularLocation>
</comment>
<feature type="transmembrane region" description="Helical" evidence="6">
    <location>
        <begin position="316"/>
        <end position="337"/>
    </location>
</feature>
<dbReference type="InterPro" id="IPR012732">
    <property type="entry name" value="Thia_CytX"/>
</dbReference>
<dbReference type="InterPro" id="IPR030191">
    <property type="entry name" value="CodB"/>
</dbReference>
<evidence type="ECO:0000313" key="8">
    <source>
        <dbReference type="Proteomes" id="UP000231638"/>
    </source>
</evidence>
<dbReference type="Pfam" id="PF02133">
    <property type="entry name" value="Transp_cyt_pur"/>
    <property type="match status" value="1"/>
</dbReference>
<dbReference type="GO" id="GO:0015209">
    <property type="term" value="F:cytosine transmembrane transporter activity"/>
    <property type="evidence" value="ECO:0007669"/>
    <property type="project" value="InterPro"/>
</dbReference>
<feature type="transmembrane region" description="Helical" evidence="6">
    <location>
        <begin position="251"/>
        <end position="272"/>
    </location>
</feature>
<evidence type="ECO:0000256" key="2">
    <source>
        <dbReference type="ARBA" id="ARBA00008974"/>
    </source>
</evidence>
<evidence type="ECO:0000256" key="3">
    <source>
        <dbReference type="ARBA" id="ARBA00022692"/>
    </source>
</evidence>
<evidence type="ECO:0000256" key="6">
    <source>
        <dbReference type="SAM" id="Phobius"/>
    </source>
</evidence>
<comment type="caution">
    <text evidence="7">The sequence shown here is derived from an EMBL/GenBank/DDBJ whole genome shotgun (WGS) entry which is preliminary data.</text>
</comment>
<feature type="transmembrane region" description="Helical" evidence="6">
    <location>
        <begin position="122"/>
        <end position="140"/>
    </location>
</feature>
<accession>A0A2D3WGW2</accession>
<proteinExistence type="inferred from homology"/>
<feature type="transmembrane region" description="Helical" evidence="6">
    <location>
        <begin position="84"/>
        <end position="102"/>
    </location>
</feature>
<comment type="similarity">
    <text evidence="2">Belongs to the purine-cytosine permease (2.A.39) family.</text>
</comment>
<organism evidence="7 8">
    <name type="scientific">Sulfurospirillum cavolei</name>
    <dbReference type="NCBI Taxonomy" id="366522"/>
    <lineage>
        <taxon>Bacteria</taxon>
        <taxon>Pseudomonadati</taxon>
        <taxon>Campylobacterota</taxon>
        <taxon>Epsilonproteobacteria</taxon>
        <taxon>Campylobacterales</taxon>
        <taxon>Sulfurospirillaceae</taxon>
        <taxon>Sulfurospirillum</taxon>
    </lineage>
</organism>
<evidence type="ECO:0000256" key="1">
    <source>
        <dbReference type="ARBA" id="ARBA00004141"/>
    </source>
</evidence>
<dbReference type="Proteomes" id="UP000231638">
    <property type="component" value="Unassembled WGS sequence"/>
</dbReference>
<feature type="transmembrane region" description="Helical" evidence="6">
    <location>
        <begin position="293"/>
        <end position="310"/>
    </location>
</feature>
<dbReference type="GO" id="GO:0005886">
    <property type="term" value="C:plasma membrane"/>
    <property type="evidence" value="ECO:0007669"/>
    <property type="project" value="TreeGrafter"/>
</dbReference>
<feature type="transmembrane region" description="Helical" evidence="6">
    <location>
        <begin position="147"/>
        <end position="167"/>
    </location>
</feature>
<dbReference type="Gene3D" id="1.10.4160.10">
    <property type="entry name" value="Hydantoin permease"/>
    <property type="match status" value="1"/>
</dbReference>
<evidence type="ECO:0000256" key="5">
    <source>
        <dbReference type="ARBA" id="ARBA00023136"/>
    </source>
</evidence>
<gene>
    <name evidence="7" type="primary">cytX</name>
    <name evidence="7" type="ORF">CFH80_05485</name>
</gene>
<reference evidence="7 8" key="1">
    <citation type="journal article" date="2017" name="Front. Microbiol.">
        <title>Comparative Genomic Analysis of the Class Epsilonproteobacteria and Proposed Reclassification to Epsilonbacteraeota (phyl. nov.).</title>
        <authorList>
            <person name="Waite D.W."/>
            <person name="Vanwonterghem I."/>
            <person name="Rinke C."/>
            <person name="Parks D.H."/>
            <person name="Zhang Y."/>
            <person name="Takai K."/>
            <person name="Sievert S.M."/>
            <person name="Simon J."/>
            <person name="Campbell B.J."/>
            <person name="Hanson T.E."/>
            <person name="Woyke T."/>
            <person name="Klotz M.G."/>
            <person name="Hugenholtz P."/>
        </authorList>
    </citation>
    <scope>NUCLEOTIDE SEQUENCE [LARGE SCALE GENOMIC DNA]</scope>
    <source>
        <strain evidence="7">UBA11420</strain>
    </source>
</reference>
<evidence type="ECO:0000256" key="4">
    <source>
        <dbReference type="ARBA" id="ARBA00022989"/>
    </source>
</evidence>
<feature type="transmembrane region" description="Helical" evidence="6">
    <location>
        <begin position="373"/>
        <end position="391"/>
    </location>
</feature>
<evidence type="ECO:0000313" key="7">
    <source>
        <dbReference type="EMBL" id="DAB36319.1"/>
    </source>
</evidence>
<name>A0A2D3WGW2_9BACT</name>
<feature type="transmembrane region" description="Helical" evidence="6">
    <location>
        <begin position="182"/>
        <end position="202"/>
    </location>
</feature>
<keyword evidence="4 6" id="KW-1133">Transmembrane helix</keyword>
<dbReference type="EMBL" id="DLUG01000147">
    <property type="protein sequence ID" value="DAB36319.1"/>
    <property type="molecule type" value="Genomic_DNA"/>
</dbReference>
<feature type="transmembrane region" description="Helical" evidence="6">
    <location>
        <begin position="214"/>
        <end position="239"/>
    </location>
</feature>
<keyword evidence="5 6" id="KW-0472">Membrane</keyword>
<feature type="transmembrane region" description="Helical" evidence="6">
    <location>
        <begin position="349"/>
        <end position="367"/>
    </location>
</feature>
<dbReference type="PANTHER" id="PTHR30569">
    <property type="entry name" value="CYTOSINE TRANSPORTER CODB"/>
    <property type="match status" value="1"/>
</dbReference>